<evidence type="ECO:0000313" key="6">
    <source>
        <dbReference type="Proteomes" id="UP001299970"/>
    </source>
</evidence>
<dbReference type="EMBL" id="JAKXMK010000037">
    <property type="protein sequence ID" value="MCH6170861.1"/>
    <property type="molecule type" value="Genomic_DNA"/>
</dbReference>
<dbReference type="Pfam" id="PF00497">
    <property type="entry name" value="SBP_bac_3"/>
    <property type="match status" value="1"/>
</dbReference>
<dbReference type="RefSeq" id="WP_241041668.1">
    <property type="nucleotide sequence ID" value="NZ_BAAAJF010000017.1"/>
</dbReference>
<reference evidence="5 6" key="1">
    <citation type="submission" date="2022-03" db="EMBL/GenBank/DDBJ databases">
        <title>Pseudonocardia alaer sp. nov., a novel actinomycete isolated from reed forest soil.</title>
        <authorList>
            <person name="Wang L."/>
        </authorList>
    </citation>
    <scope>NUCLEOTIDE SEQUENCE [LARGE SCALE GENOMIC DNA]</scope>
    <source>
        <strain evidence="5 6">Y-16303</strain>
    </source>
</reference>
<dbReference type="PANTHER" id="PTHR35936">
    <property type="entry name" value="MEMBRANE-BOUND LYTIC MUREIN TRANSGLYCOSYLASE F"/>
    <property type="match status" value="1"/>
</dbReference>
<keyword evidence="6" id="KW-1185">Reference proteome</keyword>
<feature type="compositionally biased region" description="Low complexity" evidence="2">
    <location>
        <begin position="29"/>
        <end position="44"/>
    </location>
</feature>
<gene>
    <name evidence="5" type="ORF">MMF94_34610</name>
</gene>
<name>A0ABS9TQQ6_9PSEU</name>
<comment type="caution">
    <text evidence="5">The sequence shown here is derived from an EMBL/GenBank/DDBJ whole genome shotgun (WGS) entry which is preliminary data.</text>
</comment>
<feature type="signal peptide" evidence="3">
    <location>
        <begin position="1"/>
        <end position="23"/>
    </location>
</feature>
<evidence type="ECO:0000256" key="2">
    <source>
        <dbReference type="SAM" id="MobiDB-lite"/>
    </source>
</evidence>
<feature type="region of interest" description="Disordered" evidence="2">
    <location>
        <begin position="29"/>
        <end position="55"/>
    </location>
</feature>
<evidence type="ECO:0000259" key="4">
    <source>
        <dbReference type="SMART" id="SM00062"/>
    </source>
</evidence>
<proteinExistence type="predicted"/>
<evidence type="ECO:0000256" key="3">
    <source>
        <dbReference type="SAM" id="SignalP"/>
    </source>
</evidence>
<evidence type="ECO:0000313" key="5">
    <source>
        <dbReference type="EMBL" id="MCH6170861.1"/>
    </source>
</evidence>
<accession>A0ABS9TQQ6</accession>
<dbReference type="CDD" id="cd01004">
    <property type="entry name" value="PBP2_MidA_like"/>
    <property type="match status" value="1"/>
</dbReference>
<organism evidence="5 6">
    <name type="scientific">Pseudonocardia alaniniphila</name>
    <dbReference type="NCBI Taxonomy" id="75291"/>
    <lineage>
        <taxon>Bacteria</taxon>
        <taxon>Bacillati</taxon>
        <taxon>Actinomycetota</taxon>
        <taxon>Actinomycetes</taxon>
        <taxon>Pseudonocardiales</taxon>
        <taxon>Pseudonocardiaceae</taxon>
        <taxon>Pseudonocardia</taxon>
    </lineage>
</organism>
<dbReference type="Proteomes" id="UP001299970">
    <property type="component" value="Unassembled WGS sequence"/>
</dbReference>
<dbReference type="SUPFAM" id="SSF53850">
    <property type="entry name" value="Periplasmic binding protein-like II"/>
    <property type="match status" value="1"/>
</dbReference>
<dbReference type="PROSITE" id="PS51257">
    <property type="entry name" value="PROKAR_LIPOPROTEIN"/>
    <property type="match status" value="1"/>
</dbReference>
<protein>
    <submittedName>
        <fullName evidence="5">ABC transporter substrate-binding protein</fullName>
    </submittedName>
</protein>
<dbReference type="SMART" id="SM00062">
    <property type="entry name" value="PBPb"/>
    <property type="match status" value="1"/>
</dbReference>
<feature type="chain" id="PRO_5046466658" evidence="3">
    <location>
        <begin position="24"/>
        <end position="328"/>
    </location>
</feature>
<feature type="domain" description="Solute-binding protein family 3/N-terminal" evidence="4">
    <location>
        <begin position="76"/>
        <end position="309"/>
    </location>
</feature>
<dbReference type="PANTHER" id="PTHR35936:SF19">
    <property type="entry name" value="AMINO-ACID-BINDING PROTEIN YXEM-RELATED"/>
    <property type="match status" value="1"/>
</dbReference>
<sequence length="328" mass="34762">MSRSLRRLRLAAVLLAFPVLAAAACAGPDPDQGAAPAPASASGAKVNTSPEQNRVRAEKVEAIAAQVPQSIRDRGTLVVGTTGSGNPPLSFRADDDTTVIGVEPDIAQLVADVLGLRLELQPTSWENLFLAVESGQYDAGFSNITVTEERKDKYDFATYRVDTIALEGRTGGKVQKIEKPSDVAGLTIGVGPGTNQEQILVRWDEQNRAAGLPPVNIQYYQNQGDFYLALESGRLDLYLGPNPTASYHVATGGKTTIVGTINGGGDVQADIAAMTKKNNQLVGALSAALNEVITDGRYKEVLDRWNLDAEAVSTSQINPPGLPRRPAG</sequence>
<dbReference type="Gene3D" id="3.40.190.10">
    <property type="entry name" value="Periplasmic binding protein-like II"/>
    <property type="match status" value="2"/>
</dbReference>
<keyword evidence="1 3" id="KW-0732">Signal</keyword>
<dbReference type="InterPro" id="IPR001638">
    <property type="entry name" value="Solute-binding_3/MltF_N"/>
</dbReference>
<evidence type="ECO:0000256" key="1">
    <source>
        <dbReference type="ARBA" id="ARBA00022729"/>
    </source>
</evidence>